<feature type="domain" description="POTRA" evidence="9">
    <location>
        <begin position="195"/>
        <end position="282"/>
    </location>
</feature>
<dbReference type="Pfam" id="PF07244">
    <property type="entry name" value="POTRA"/>
    <property type="match status" value="4"/>
</dbReference>
<dbReference type="GO" id="GO:0009279">
    <property type="term" value="C:cell outer membrane"/>
    <property type="evidence" value="ECO:0007669"/>
    <property type="project" value="UniProtKB-UniRule"/>
</dbReference>
<accession>A0A6J4LUD7</accession>
<name>A0A6J4LUD7_9BACT</name>
<keyword evidence="5" id="KW-0472">Membrane</keyword>
<dbReference type="PROSITE" id="PS51779">
    <property type="entry name" value="POTRA"/>
    <property type="match status" value="3"/>
</dbReference>
<dbReference type="InterPro" id="IPR034746">
    <property type="entry name" value="POTRA"/>
</dbReference>
<dbReference type="InterPro" id="IPR010827">
    <property type="entry name" value="BamA/TamA_POTRA"/>
</dbReference>
<keyword evidence="6" id="KW-0998">Cell outer membrane</keyword>
<evidence type="ECO:0000259" key="9">
    <source>
        <dbReference type="PROSITE" id="PS51779"/>
    </source>
</evidence>
<dbReference type="PANTHER" id="PTHR12815">
    <property type="entry name" value="SORTING AND ASSEMBLY MACHINERY SAMM50 PROTEIN FAMILY MEMBER"/>
    <property type="match status" value="1"/>
</dbReference>
<dbReference type="InterPro" id="IPR039910">
    <property type="entry name" value="D15-like"/>
</dbReference>
<dbReference type="PANTHER" id="PTHR12815:SF18">
    <property type="entry name" value="SORTING AND ASSEMBLY MACHINERY COMPONENT 50 HOMOLOG"/>
    <property type="match status" value="1"/>
</dbReference>
<dbReference type="Gene3D" id="2.40.160.50">
    <property type="entry name" value="membrane protein fhac: a member of the omp85/tpsb transporter family"/>
    <property type="match status" value="1"/>
</dbReference>
<evidence type="ECO:0000256" key="7">
    <source>
        <dbReference type="NCBIfam" id="TIGR03303"/>
    </source>
</evidence>
<feature type="domain" description="POTRA" evidence="9">
    <location>
        <begin position="42"/>
        <end position="114"/>
    </location>
</feature>
<dbReference type="EMBL" id="CADCTW010000144">
    <property type="protein sequence ID" value="CAA9341608.1"/>
    <property type="molecule type" value="Genomic_DNA"/>
</dbReference>
<feature type="signal peptide" evidence="8">
    <location>
        <begin position="1"/>
        <end position="27"/>
    </location>
</feature>
<keyword evidence="2" id="KW-1134">Transmembrane beta strand</keyword>
<evidence type="ECO:0000256" key="4">
    <source>
        <dbReference type="ARBA" id="ARBA00022737"/>
    </source>
</evidence>
<protein>
    <recommendedName>
        <fullName evidence="7">Outer membrane protein assembly factor BamA</fullName>
    </recommendedName>
</protein>
<dbReference type="AlphaFoldDB" id="A0A6J4LUD7"/>
<feature type="domain" description="POTRA" evidence="9">
    <location>
        <begin position="386"/>
        <end position="461"/>
    </location>
</feature>
<dbReference type="PIRSF" id="PIRSF006076">
    <property type="entry name" value="OM_assembly_OMP85"/>
    <property type="match status" value="1"/>
</dbReference>
<keyword evidence="8" id="KW-0732">Signal</keyword>
<comment type="subcellular location">
    <subcellularLocation>
        <location evidence="1">Membrane</location>
    </subcellularLocation>
</comment>
<organism evidence="10">
    <name type="scientific">uncultured Gemmatimonadota bacterium</name>
    <dbReference type="NCBI Taxonomy" id="203437"/>
    <lineage>
        <taxon>Bacteria</taxon>
        <taxon>Pseudomonadati</taxon>
        <taxon>Gemmatimonadota</taxon>
        <taxon>environmental samples</taxon>
    </lineage>
</organism>
<evidence type="ECO:0000256" key="6">
    <source>
        <dbReference type="ARBA" id="ARBA00023237"/>
    </source>
</evidence>
<keyword evidence="4" id="KW-0677">Repeat</keyword>
<evidence type="ECO:0000313" key="10">
    <source>
        <dbReference type="EMBL" id="CAA9341608.1"/>
    </source>
</evidence>
<dbReference type="InterPro" id="IPR000184">
    <property type="entry name" value="Bac_surfAg_D15"/>
</dbReference>
<dbReference type="InterPro" id="IPR023707">
    <property type="entry name" value="OM_assembly_BamA"/>
</dbReference>
<reference evidence="10" key="1">
    <citation type="submission" date="2020-02" db="EMBL/GenBank/DDBJ databases">
        <authorList>
            <person name="Meier V. D."/>
        </authorList>
    </citation>
    <scope>NUCLEOTIDE SEQUENCE</scope>
    <source>
        <strain evidence="10">AVDCRST_MAG68</strain>
    </source>
</reference>
<evidence type="ECO:0000256" key="8">
    <source>
        <dbReference type="SAM" id="SignalP"/>
    </source>
</evidence>
<evidence type="ECO:0000256" key="3">
    <source>
        <dbReference type="ARBA" id="ARBA00022692"/>
    </source>
</evidence>
<sequence length="818" mass="88085">MNRGGRAAAAALLLLAAGGALPRAAHSQIPTPAAPASAQAGVRVDTVLVRGNSRITEGAVRGTAGIHSGALVTPTQIPQAVARLMNTGNFDAVDVLFRPSSQDRGTLIFQVRERPLLGEVAWRGLKSVSGSTVRDSARLKVGEPLNPQRVRDAQKLLRDMLAKKGIQLASVDTSLTPLPKGGQRLTFNVREGGRLAIAEVDFRGNRAFTDGALAGAMDTKPEGFLWFRQGRFDRETFNEDLRKNLPTFYGKNGYIDFAVVRDTLEVDPTTGKARLVIEVNEGPQYRLGELTVVGNSRFPTDELRQLLTTQRRSVLGLPFGGTDTQEAGEVFDRAALDAAVGTAQSLYRNEGYLYAQVEPIVERVPAQAGRAPTVNVTMAVSERSPFYIRSIAIEGNTTTHESVIRDRLYLLPGDVYNEERLLQSYQSVNGLGFFESPLPLPDVNPDPETGQVDLVFHVKEKQTGNFNFGTVFGGGYGGNSGRVAGFLGFQEPNLFGQGKQAALRAELGNGRSTFEASYTDPALAGSRNSGSFSLYRRGDRFIRFGNGRRIVTGGGVNFGIPVPGVSRTRAFLGYSLSNTAYTASDTEECTGGESQSIFCLPNALASRLSLSVTRDTKNHPLFPTQGVRESISLEQTGGPLGGTGNYQKVSGEAEWWAPVARIGSGPRPMRLATGVRANAGTIFGEVGPFPFERFYIGGVQTSAPLALRGYQEFSIGPRGYDINCRNSLRQGCLGDSFLTLSGELALRVSDILSVHVFSDAGNVYEDVSQFDPTRLYRSAGVGGTLVTPFLGAIGVDAAYGFDRAEPGWQVHFRLGNQF</sequence>
<proteinExistence type="predicted"/>
<gene>
    <name evidence="10" type="ORF">AVDCRST_MAG68-3109</name>
</gene>
<evidence type="ECO:0000256" key="5">
    <source>
        <dbReference type="ARBA" id="ARBA00023136"/>
    </source>
</evidence>
<keyword evidence="3" id="KW-0812">Transmembrane</keyword>
<dbReference type="GO" id="GO:0071709">
    <property type="term" value="P:membrane assembly"/>
    <property type="evidence" value="ECO:0007669"/>
    <property type="project" value="InterPro"/>
</dbReference>
<dbReference type="Pfam" id="PF01103">
    <property type="entry name" value="Omp85"/>
    <property type="match status" value="1"/>
</dbReference>
<evidence type="ECO:0000256" key="2">
    <source>
        <dbReference type="ARBA" id="ARBA00022452"/>
    </source>
</evidence>
<dbReference type="Gene3D" id="3.10.20.310">
    <property type="entry name" value="membrane protein fhac"/>
    <property type="match status" value="5"/>
</dbReference>
<dbReference type="NCBIfam" id="TIGR03303">
    <property type="entry name" value="OM_YaeT"/>
    <property type="match status" value="1"/>
</dbReference>
<feature type="chain" id="PRO_5027029981" description="Outer membrane protein assembly factor BamA" evidence="8">
    <location>
        <begin position="28"/>
        <end position="818"/>
    </location>
</feature>
<evidence type="ECO:0000256" key="1">
    <source>
        <dbReference type="ARBA" id="ARBA00004370"/>
    </source>
</evidence>